<evidence type="ECO:0000313" key="2">
    <source>
        <dbReference type="EMBL" id="OWM70379.1"/>
    </source>
</evidence>
<dbReference type="Proteomes" id="UP000197138">
    <property type="component" value="Unassembled WGS sequence"/>
</dbReference>
<reference evidence="3" key="1">
    <citation type="journal article" date="2017" name="Plant J.">
        <title>The pomegranate (Punica granatum L.) genome and the genomics of punicalagin biosynthesis.</title>
        <authorList>
            <person name="Qin G."/>
            <person name="Xu C."/>
            <person name="Ming R."/>
            <person name="Tang H."/>
            <person name="Guyot R."/>
            <person name="Kramer E.M."/>
            <person name="Hu Y."/>
            <person name="Yi X."/>
            <person name="Qi Y."/>
            <person name="Xu X."/>
            <person name="Gao Z."/>
            <person name="Pan H."/>
            <person name="Jian J."/>
            <person name="Tian Y."/>
            <person name="Yue Z."/>
            <person name="Xu Y."/>
        </authorList>
    </citation>
    <scope>NUCLEOTIDE SEQUENCE [LARGE SCALE GENOMIC DNA]</scope>
    <source>
        <strain evidence="3">cv. Dabenzi</strain>
    </source>
</reference>
<accession>A0A218WD11</accession>
<dbReference type="EMBL" id="MTKT01004624">
    <property type="protein sequence ID" value="OWM70379.1"/>
    <property type="molecule type" value="Genomic_DNA"/>
</dbReference>
<name>A0A218WD11_PUNGR</name>
<protein>
    <submittedName>
        <fullName evidence="2">Uncharacterized protein</fullName>
    </submittedName>
</protein>
<sequence length="125" mass="14498">MIGKGPRVEELDEDVQSEVSNQQQTKSTSPPKGNIVFTLDNILYSKWLNRLHEFLAYFSQGALVTQNNHDILADFVARFVEILRNWWTIMGEADKVYFLCQNLAEAIRLMHVAFIRNPDDLKELK</sequence>
<comment type="caution">
    <text evidence="2">The sequence shown here is derived from an EMBL/GenBank/DDBJ whole genome shotgun (WGS) entry which is preliminary data.</text>
</comment>
<feature type="compositionally biased region" description="Polar residues" evidence="1">
    <location>
        <begin position="17"/>
        <end position="31"/>
    </location>
</feature>
<dbReference type="AlphaFoldDB" id="A0A218WD11"/>
<evidence type="ECO:0000313" key="3">
    <source>
        <dbReference type="Proteomes" id="UP000197138"/>
    </source>
</evidence>
<proteinExistence type="predicted"/>
<organism evidence="2 3">
    <name type="scientific">Punica granatum</name>
    <name type="common">Pomegranate</name>
    <dbReference type="NCBI Taxonomy" id="22663"/>
    <lineage>
        <taxon>Eukaryota</taxon>
        <taxon>Viridiplantae</taxon>
        <taxon>Streptophyta</taxon>
        <taxon>Embryophyta</taxon>
        <taxon>Tracheophyta</taxon>
        <taxon>Spermatophyta</taxon>
        <taxon>Magnoliopsida</taxon>
        <taxon>eudicotyledons</taxon>
        <taxon>Gunneridae</taxon>
        <taxon>Pentapetalae</taxon>
        <taxon>rosids</taxon>
        <taxon>malvids</taxon>
        <taxon>Myrtales</taxon>
        <taxon>Lythraceae</taxon>
        <taxon>Punica</taxon>
    </lineage>
</organism>
<evidence type="ECO:0000256" key="1">
    <source>
        <dbReference type="SAM" id="MobiDB-lite"/>
    </source>
</evidence>
<gene>
    <name evidence="2" type="ORF">CDL15_Pgr027335</name>
</gene>
<feature type="region of interest" description="Disordered" evidence="1">
    <location>
        <begin position="1"/>
        <end position="32"/>
    </location>
</feature>